<sequence length="603" mass="69594">MISLNVFQNPAILTAFEMYSSCMNTTAVEKFGDSELRTLLVELADFNMTKNRSSSYDWQNFVVKMKRRLNVDAFFKLDVYDDLKNTSLRRITVFAVQLPLHHEYYTAQNVTREAQLRRERYLQFMTDVMTLVTSGNRTFVKQEMEKVLELETNIAKTQLPLSKRNNFSVIYNPVSIGNLSNMTEKFDWLSFFGNLTAGLGYVLTPREMLLVTSPKMVKDILILLKSAKPSVISNYLAWRIVYGLIEVLPSKYGKLYSAYRGGQLKPKWDTCVKETSNALPLETTLIFAQHALPKDTVIEARSMLRDVKDVFIKIIPKQSWMSEKSQRGANEKAKAMIFHLAYPENVASESLKTKFEVDVSYFTTYQKVKSFMVTEHFKSLKTSKNRNEFMEKDPMKPTAFYYPTRNIVGISVGFLQTKLFSLENYKSANFGVLGFVIGHEINHGYDSKGFRFDKYGDQRKWVSDNSSKNIEKKHLCLKRSYSNFTYNNRKLGSVGDYLQQYCDIGGLTLAFEAYKEWKNHHSEDEILPGLDITHNQLFFLSYAQMWCAKYKNSAVKRMVKEGAYPFSLRVQGTVMNSQEFADAFSCARGTAMNPKEKCKVWET</sequence>
<comment type="similarity">
    <text evidence="2">Belongs to the peptidase M13 family.</text>
</comment>
<dbReference type="GO" id="GO:0005886">
    <property type="term" value="C:plasma membrane"/>
    <property type="evidence" value="ECO:0007669"/>
    <property type="project" value="TreeGrafter"/>
</dbReference>
<dbReference type="PANTHER" id="PTHR11733">
    <property type="entry name" value="ZINC METALLOPROTEASE FAMILY M13 NEPRILYSIN-RELATED"/>
    <property type="match status" value="1"/>
</dbReference>
<keyword evidence="5" id="KW-0378">Hydrolase</keyword>
<dbReference type="GO" id="GO:0004222">
    <property type="term" value="F:metalloendopeptidase activity"/>
    <property type="evidence" value="ECO:0007669"/>
    <property type="project" value="InterPro"/>
</dbReference>
<evidence type="ECO:0000256" key="3">
    <source>
        <dbReference type="ARBA" id="ARBA00022670"/>
    </source>
</evidence>
<dbReference type="Proteomes" id="UP001152795">
    <property type="component" value="Unassembled WGS sequence"/>
</dbReference>
<keyword evidence="7" id="KW-0482">Metalloprotease</keyword>
<gene>
    <name evidence="8" type="ORF">PACLA_8A053320</name>
</gene>
<evidence type="ECO:0000256" key="7">
    <source>
        <dbReference type="ARBA" id="ARBA00023049"/>
    </source>
</evidence>
<dbReference type="CDD" id="cd08662">
    <property type="entry name" value="M13"/>
    <property type="match status" value="1"/>
</dbReference>
<dbReference type="InterPro" id="IPR018497">
    <property type="entry name" value="Peptidase_M13_C"/>
</dbReference>
<comment type="caution">
    <text evidence="8">The sequence shown here is derived from an EMBL/GenBank/DDBJ whole genome shotgun (WGS) entry which is preliminary data.</text>
</comment>
<dbReference type="PROSITE" id="PS51885">
    <property type="entry name" value="NEPRILYSIN"/>
    <property type="match status" value="1"/>
</dbReference>
<comment type="cofactor">
    <cofactor evidence="1">
        <name>Zn(2+)</name>
        <dbReference type="ChEBI" id="CHEBI:29105"/>
    </cofactor>
</comment>
<dbReference type="SUPFAM" id="SSF55486">
    <property type="entry name" value="Metalloproteases ('zincins'), catalytic domain"/>
    <property type="match status" value="1"/>
</dbReference>
<evidence type="ECO:0000256" key="4">
    <source>
        <dbReference type="ARBA" id="ARBA00022723"/>
    </source>
</evidence>
<evidence type="ECO:0000256" key="6">
    <source>
        <dbReference type="ARBA" id="ARBA00022833"/>
    </source>
</evidence>
<evidence type="ECO:0000256" key="1">
    <source>
        <dbReference type="ARBA" id="ARBA00001947"/>
    </source>
</evidence>
<evidence type="ECO:0000256" key="2">
    <source>
        <dbReference type="ARBA" id="ARBA00007357"/>
    </source>
</evidence>
<dbReference type="PANTHER" id="PTHR11733:SF167">
    <property type="entry name" value="FI17812P1-RELATED"/>
    <property type="match status" value="1"/>
</dbReference>
<dbReference type="Gene3D" id="3.40.390.10">
    <property type="entry name" value="Collagenase (Catalytic Domain)"/>
    <property type="match status" value="1"/>
</dbReference>
<protein>
    <submittedName>
        <fullName evidence="8">Endothelin-converting enzyme homolog isoform X2</fullName>
    </submittedName>
</protein>
<name>A0A7D9J3I6_PARCT</name>
<evidence type="ECO:0000313" key="9">
    <source>
        <dbReference type="Proteomes" id="UP001152795"/>
    </source>
</evidence>
<dbReference type="InterPro" id="IPR008753">
    <property type="entry name" value="Peptidase_M13_N"/>
</dbReference>
<dbReference type="Pfam" id="PF05649">
    <property type="entry name" value="Peptidase_M13_N"/>
    <property type="match status" value="1"/>
</dbReference>
<evidence type="ECO:0000313" key="8">
    <source>
        <dbReference type="EMBL" id="CAB4021100.1"/>
    </source>
</evidence>
<dbReference type="OrthoDB" id="6475849at2759"/>
<accession>A0A7D9J3I6</accession>
<keyword evidence="6" id="KW-0862">Zinc</keyword>
<dbReference type="GO" id="GO:0046872">
    <property type="term" value="F:metal ion binding"/>
    <property type="evidence" value="ECO:0007669"/>
    <property type="project" value="UniProtKB-KW"/>
</dbReference>
<dbReference type="InterPro" id="IPR000718">
    <property type="entry name" value="Peptidase_M13"/>
</dbReference>
<dbReference type="EMBL" id="CACRXK020011266">
    <property type="protein sequence ID" value="CAB4021100.1"/>
    <property type="molecule type" value="Genomic_DNA"/>
</dbReference>
<reference evidence="8" key="1">
    <citation type="submission" date="2020-04" db="EMBL/GenBank/DDBJ databases">
        <authorList>
            <person name="Alioto T."/>
            <person name="Alioto T."/>
            <person name="Gomez Garrido J."/>
        </authorList>
    </citation>
    <scope>NUCLEOTIDE SEQUENCE</scope>
    <source>
        <strain evidence="8">A484AB</strain>
    </source>
</reference>
<dbReference type="Pfam" id="PF01431">
    <property type="entry name" value="Peptidase_M13"/>
    <property type="match status" value="1"/>
</dbReference>
<dbReference type="InterPro" id="IPR042089">
    <property type="entry name" value="Peptidase_M13_dom_2"/>
</dbReference>
<keyword evidence="3" id="KW-0645">Protease</keyword>
<keyword evidence="4" id="KW-0479">Metal-binding</keyword>
<evidence type="ECO:0000256" key="5">
    <source>
        <dbReference type="ARBA" id="ARBA00022801"/>
    </source>
</evidence>
<keyword evidence="9" id="KW-1185">Reference proteome</keyword>
<dbReference type="InterPro" id="IPR024079">
    <property type="entry name" value="MetalloPept_cat_dom_sf"/>
</dbReference>
<organism evidence="8 9">
    <name type="scientific">Paramuricea clavata</name>
    <name type="common">Red gorgonian</name>
    <name type="synonym">Violescent sea-whip</name>
    <dbReference type="NCBI Taxonomy" id="317549"/>
    <lineage>
        <taxon>Eukaryota</taxon>
        <taxon>Metazoa</taxon>
        <taxon>Cnidaria</taxon>
        <taxon>Anthozoa</taxon>
        <taxon>Octocorallia</taxon>
        <taxon>Malacalcyonacea</taxon>
        <taxon>Plexauridae</taxon>
        <taxon>Paramuricea</taxon>
    </lineage>
</organism>
<dbReference type="AlphaFoldDB" id="A0A7D9J3I6"/>
<dbReference type="GO" id="GO:0016485">
    <property type="term" value="P:protein processing"/>
    <property type="evidence" value="ECO:0007669"/>
    <property type="project" value="TreeGrafter"/>
</dbReference>
<proteinExistence type="inferred from homology"/>
<dbReference type="Gene3D" id="1.10.1380.10">
    <property type="entry name" value="Neutral endopeptidase , domain2"/>
    <property type="match status" value="1"/>
</dbReference>